<accession>A0ABU9KYS5</accession>
<feature type="chain" id="PRO_5045570049" evidence="2">
    <location>
        <begin position="22"/>
        <end position="345"/>
    </location>
</feature>
<keyword evidence="4" id="KW-1185">Reference proteome</keyword>
<feature type="region of interest" description="Disordered" evidence="1">
    <location>
        <begin position="29"/>
        <end position="48"/>
    </location>
</feature>
<dbReference type="EMBL" id="JBCDNA010000001">
    <property type="protein sequence ID" value="MEL4454710.1"/>
    <property type="molecule type" value="Genomic_DNA"/>
</dbReference>
<organism evidence="3 4">
    <name type="scientific">Lutimonas vermicola</name>
    <dbReference type="NCBI Taxonomy" id="414288"/>
    <lineage>
        <taxon>Bacteria</taxon>
        <taxon>Pseudomonadati</taxon>
        <taxon>Bacteroidota</taxon>
        <taxon>Flavobacteriia</taxon>
        <taxon>Flavobacteriales</taxon>
        <taxon>Flavobacteriaceae</taxon>
        <taxon>Lutimonas</taxon>
    </lineage>
</organism>
<dbReference type="PROSITE" id="PS51257">
    <property type="entry name" value="PROKAR_LIPOPROTEIN"/>
    <property type="match status" value="1"/>
</dbReference>
<evidence type="ECO:0000256" key="1">
    <source>
        <dbReference type="SAM" id="MobiDB-lite"/>
    </source>
</evidence>
<feature type="signal peptide" evidence="2">
    <location>
        <begin position="1"/>
        <end position="21"/>
    </location>
</feature>
<dbReference type="GO" id="GO:0016787">
    <property type="term" value="F:hydrolase activity"/>
    <property type="evidence" value="ECO:0007669"/>
    <property type="project" value="UniProtKB-KW"/>
</dbReference>
<dbReference type="RefSeq" id="WP_342158326.1">
    <property type="nucleotide sequence ID" value="NZ_JBCDNA010000001.1"/>
</dbReference>
<evidence type="ECO:0000313" key="4">
    <source>
        <dbReference type="Proteomes" id="UP001474120"/>
    </source>
</evidence>
<reference evidence="3 4" key="1">
    <citation type="submission" date="2024-04" db="EMBL/GenBank/DDBJ databases">
        <title>whole genome sequencing of Lutimonas vermicola strain IMCC1616.</title>
        <authorList>
            <person name="Bae S.S."/>
        </authorList>
    </citation>
    <scope>NUCLEOTIDE SEQUENCE [LARGE SCALE GENOMIC DNA]</scope>
    <source>
        <strain evidence="3 4">IMCC1616</strain>
    </source>
</reference>
<dbReference type="Gene3D" id="3.40.50.1000">
    <property type="entry name" value="HAD superfamily/HAD-like"/>
    <property type="match status" value="1"/>
</dbReference>
<evidence type="ECO:0000313" key="3">
    <source>
        <dbReference type="EMBL" id="MEL4454710.1"/>
    </source>
</evidence>
<dbReference type="InterPro" id="IPR050582">
    <property type="entry name" value="HAD-like_SerB"/>
</dbReference>
<dbReference type="EC" id="3.1.3.-" evidence="3"/>
<proteinExistence type="predicted"/>
<dbReference type="Proteomes" id="UP001474120">
    <property type="component" value="Unassembled WGS sequence"/>
</dbReference>
<name>A0ABU9KYS5_9FLAO</name>
<dbReference type="PANTHER" id="PTHR43344">
    <property type="entry name" value="PHOSPHOSERINE PHOSPHATASE"/>
    <property type="match status" value="1"/>
</dbReference>
<keyword evidence="2" id="KW-0732">Signal</keyword>
<protein>
    <submittedName>
        <fullName evidence="3">HAD family hydrolase</fullName>
        <ecNumber evidence="3">3.1.3.-</ecNumber>
    </submittedName>
</protein>
<dbReference type="InterPro" id="IPR023214">
    <property type="entry name" value="HAD_sf"/>
</dbReference>
<evidence type="ECO:0000256" key="2">
    <source>
        <dbReference type="SAM" id="SignalP"/>
    </source>
</evidence>
<comment type="caution">
    <text evidence="3">The sequence shown here is derived from an EMBL/GenBank/DDBJ whole genome shotgun (WGS) entry which is preliminary data.</text>
</comment>
<dbReference type="InterPro" id="IPR036412">
    <property type="entry name" value="HAD-like_sf"/>
</dbReference>
<sequence length="345" mass="39715">MQHFRRLYLASFLLLTSFMYSCDTEKPNVNSENSASTSVEDPLPSWNQGQTKSAITTYVEMVTTSDSPDFIPIKDRIATFDNDGNLWSEQPAYFQLFFAIDRVKTMAADHPEWATEQPFKAVLENDMTELAKQGEHGLLQLVMATHAGNTTEEFKADVQEWIKTAIHPTKKVTYDKLVYQPMLELLQYLRAHDFKTYVVSGGGVDFMRAFVMEIYGIPEEQIIGSRIKTSFEYNNGSPVIKRLPEIEFIDDKEGKPLNIQKIIGKKPVFASGNSDGDLQMMEWTASNEQESFMLYLHHTDEEREWAYDRESHIGKLDQGLDQAIRDGWTVIDMKNDWKVIYPFEK</sequence>
<keyword evidence="3" id="KW-0378">Hydrolase</keyword>
<dbReference type="Pfam" id="PF12710">
    <property type="entry name" value="HAD"/>
    <property type="match status" value="1"/>
</dbReference>
<gene>
    <name evidence="3" type="ORF">AABB81_02300</name>
</gene>
<dbReference type="SUPFAM" id="SSF56784">
    <property type="entry name" value="HAD-like"/>
    <property type="match status" value="1"/>
</dbReference>
<dbReference type="CDD" id="cd01427">
    <property type="entry name" value="HAD_like"/>
    <property type="match status" value="1"/>
</dbReference>